<dbReference type="EMBL" id="JAOSKY010000021">
    <property type="protein sequence ID" value="MCU7251185.1"/>
    <property type="molecule type" value="Genomic_DNA"/>
</dbReference>
<gene>
    <name evidence="2" type="ORF">OC940_25520</name>
</gene>
<reference evidence="2" key="2">
    <citation type="journal article" date="2023" name="mSystems">
        <title>Charting the Lipopeptidome of Nonpathogenic Pseudomonas.</title>
        <authorList>
            <person name="Cesa-Luna C."/>
            <person name="Geudens N."/>
            <person name="Girard L."/>
            <person name="De Roo V."/>
            <person name="Maklad H.R."/>
            <person name="Martins J.C."/>
            <person name="Hofte M."/>
            <person name="De Mot R."/>
        </authorList>
    </citation>
    <scope>NUCLEOTIDE SEQUENCE</scope>
    <source>
        <strain evidence="2">B1M3-32</strain>
    </source>
</reference>
<comment type="caution">
    <text evidence="2">The sequence shown here is derived from an EMBL/GenBank/DDBJ whole genome shotgun (WGS) entry which is preliminary data.</text>
</comment>
<dbReference type="AlphaFoldDB" id="A0A9X2XL92"/>
<organism evidence="2 3">
    <name type="scientific">Pseudomonas koreensis</name>
    <dbReference type="NCBI Taxonomy" id="198620"/>
    <lineage>
        <taxon>Bacteria</taxon>
        <taxon>Pseudomonadati</taxon>
        <taxon>Pseudomonadota</taxon>
        <taxon>Gammaproteobacteria</taxon>
        <taxon>Pseudomonadales</taxon>
        <taxon>Pseudomonadaceae</taxon>
        <taxon>Pseudomonas</taxon>
    </lineage>
</organism>
<dbReference type="Proteomes" id="UP001139955">
    <property type="component" value="Unassembled WGS sequence"/>
</dbReference>
<dbReference type="RefSeq" id="WP_301623411.1">
    <property type="nucleotide sequence ID" value="NZ_JAOSKY010000021.1"/>
</dbReference>
<feature type="compositionally biased region" description="Low complexity" evidence="1">
    <location>
        <begin position="97"/>
        <end position="111"/>
    </location>
</feature>
<reference evidence="2" key="1">
    <citation type="submission" date="2022-09" db="EMBL/GenBank/DDBJ databases">
        <authorList>
            <person name="Cesa-Luna C."/>
            <person name="Girard L."/>
            <person name="Lood C."/>
            <person name="Hofte M."/>
            <person name="De Mot R."/>
        </authorList>
    </citation>
    <scope>NUCLEOTIDE SEQUENCE</scope>
    <source>
        <strain evidence="2">B1M3-32</strain>
    </source>
</reference>
<protein>
    <submittedName>
        <fullName evidence="2">Uncharacterized protein</fullName>
    </submittedName>
</protein>
<feature type="region of interest" description="Disordered" evidence="1">
    <location>
        <begin position="93"/>
        <end position="113"/>
    </location>
</feature>
<evidence type="ECO:0000256" key="1">
    <source>
        <dbReference type="SAM" id="MobiDB-lite"/>
    </source>
</evidence>
<name>A0A9X2XL92_9PSED</name>
<evidence type="ECO:0000313" key="2">
    <source>
        <dbReference type="EMBL" id="MCU7251185.1"/>
    </source>
</evidence>
<sequence>MPDEWPTQNKRDDGAVDRARLKISGKWPLPFFQRNESQGENMELKGFPNMPVVKLTDEQIAAGKAAAEKFKEKIASGEITITYPDKPVLQPGVIYHPSQPAQPDQPSDTPPLVAIDTPLTYDSRGTVLLKPQG</sequence>
<evidence type="ECO:0000313" key="3">
    <source>
        <dbReference type="Proteomes" id="UP001139955"/>
    </source>
</evidence>
<accession>A0A9X2XL92</accession>
<proteinExistence type="predicted"/>
<keyword evidence="3" id="KW-1185">Reference proteome</keyword>